<sequence>MLCHLDIQNHYISGCFARSCAKHIYRQKKNIMGAPFLQNSKLLDLATGMYFDDDNATTLVTLIQMCIFLSPYVRCSYFLWGGGFKACDIEFVVNHDTLLYYKGLIVLSRLKFFIEAMP</sequence>
<accession>A0A9D4ZNE3</accession>
<protein>
    <submittedName>
        <fullName evidence="1">Uncharacterized protein</fullName>
    </submittedName>
</protein>
<name>A0A9D4ZNE3_ADICA</name>
<evidence type="ECO:0000313" key="1">
    <source>
        <dbReference type="EMBL" id="KAI5079165.1"/>
    </source>
</evidence>
<dbReference type="EMBL" id="JABFUD020000006">
    <property type="protein sequence ID" value="KAI5079165.1"/>
    <property type="molecule type" value="Genomic_DNA"/>
</dbReference>
<dbReference type="AlphaFoldDB" id="A0A9D4ZNE3"/>
<keyword evidence="2" id="KW-1185">Reference proteome</keyword>
<dbReference type="Proteomes" id="UP000886520">
    <property type="component" value="Chromosome 6"/>
</dbReference>
<gene>
    <name evidence="1" type="ORF">GOP47_0006836</name>
</gene>
<proteinExistence type="predicted"/>
<reference evidence="1" key="1">
    <citation type="submission" date="2021-01" db="EMBL/GenBank/DDBJ databases">
        <title>Adiantum capillus-veneris genome.</title>
        <authorList>
            <person name="Fang Y."/>
            <person name="Liao Q."/>
        </authorList>
    </citation>
    <scope>NUCLEOTIDE SEQUENCE</scope>
    <source>
        <strain evidence="1">H3</strain>
        <tissue evidence="1">Leaf</tissue>
    </source>
</reference>
<comment type="caution">
    <text evidence="1">The sequence shown here is derived from an EMBL/GenBank/DDBJ whole genome shotgun (WGS) entry which is preliminary data.</text>
</comment>
<evidence type="ECO:0000313" key="2">
    <source>
        <dbReference type="Proteomes" id="UP000886520"/>
    </source>
</evidence>
<organism evidence="1 2">
    <name type="scientific">Adiantum capillus-veneris</name>
    <name type="common">Maidenhair fern</name>
    <dbReference type="NCBI Taxonomy" id="13818"/>
    <lineage>
        <taxon>Eukaryota</taxon>
        <taxon>Viridiplantae</taxon>
        <taxon>Streptophyta</taxon>
        <taxon>Embryophyta</taxon>
        <taxon>Tracheophyta</taxon>
        <taxon>Polypodiopsida</taxon>
        <taxon>Polypodiidae</taxon>
        <taxon>Polypodiales</taxon>
        <taxon>Pteridineae</taxon>
        <taxon>Pteridaceae</taxon>
        <taxon>Vittarioideae</taxon>
        <taxon>Adiantum</taxon>
    </lineage>
</organism>